<dbReference type="Proteomes" id="UP001204445">
    <property type="component" value="Unassembled WGS sequence"/>
</dbReference>
<name>A0AAE3HNI1_9GAMM</name>
<keyword evidence="2" id="KW-1185">Reference proteome</keyword>
<dbReference type="AlphaFoldDB" id="A0AAE3HNI1"/>
<evidence type="ECO:0000313" key="2">
    <source>
        <dbReference type="Proteomes" id="UP001204445"/>
    </source>
</evidence>
<protein>
    <submittedName>
        <fullName evidence="1">Uncharacterized protein</fullName>
    </submittedName>
</protein>
<organism evidence="1 2">
    <name type="scientific">Methylohalomonas lacus</name>
    <dbReference type="NCBI Taxonomy" id="398773"/>
    <lineage>
        <taxon>Bacteria</taxon>
        <taxon>Pseudomonadati</taxon>
        <taxon>Pseudomonadota</taxon>
        <taxon>Gammaproteobacteria</taxon>
        <taxon>Methylohalomonadales</taxon>
        <taxon>Methylohalomonadaceae</taxon>
        <taxon>Methylohalomonas</taxon>
    </lineage>
</organism>
<dbReference type="EMBL" id="JANUCT010000026">
    <property type="protein sequence ID" value="MCS3904537.1"/>
    <property type="molecule type" value="Genomic_DNA"/>
</dbReference>
<sequence length="53" mass="5646">MQLAQGGDDVFQRGALAVQCLRLLRIVPDVGFGQFALDLGQTFGLAVVVKDTP</sequence>
<proteinExistence type="predicted"/>
<accession>A0AAE3HNI1</accession>
<evidence type="ECO:0000313" key="1">
    <source>
        <dbReference type="EMBL" id="MCS3904537.1"/>
    </source>
</evidence>
<comment type="caution">
    <text evidence="1">The sequence shown here is derived from an EMBL/GenBank/DDBJ whole genome shotgun (WGS) entry which is preliminary data.</text>
</comment>
<reference evidence="1" key="1">
    <citation type="submission" date="2022-08" db="EMBL/GenBank/DDBJ databases">
        <title>Genomic Encyclopedia of Type Strains, Phase III (KMG-III): the genomes of soil and plant-associated and newly described type strains.</title>
        <authorList>
            <person name="Whitman W."/>
        </authorList>
    </citation>
    <scope>NUCLEOTIDE SEQUENCE</scope>
    <source>
        <strain evidence="1">HMT 1</strain>
    </source>
</reference>
<gene>
    <name evidence="1" type="ORF">J2T55_002576</name>
</gene>